<evidence type="ECO:0000313" key="4">
    <source>
        <dbReference type="Proteomes" id="UP000317550"/>
    </source>
</evidence>
<evidence type="ECO:0000313" key="3">
    <source>
        <dbReference type="EMBL" id="QDQ25825.1"/>
    </source>
</evidence>
<feature type="compositionally biased region" description="Basic and acidic residues" evidence="1">
    <location>
        <begin position="142"/>
        <end position="157"/>
    </location>
</feature>
<organism evidence="3 4">
    <name type="scientific">Chitinimonas arctica</name>
    <dbReference type="NCBI Taxonomy" id="2594795"/>
    <lineage>
        <taxon>Bacteria</taxon>
        <taxon>Pseudomonadati</taxon>
        <taxon>Pseudomonadota</taxon>
        <taxon>Betaproteobacteria</taxon>
        <taxon>Neisseriales</taxon>
        <taxon>Chitinibacteraceae</taxon>
        <taxon>Chitinimonas</taxon>
    </lineage>
</organism>
<dbReference type="OrthoDB" id="9181655at2"/>
<dbReference type="PROSITE" id="PS51257">
    <property type="entry name" value="PROKAR_LIPOPROTEIN"/>
    <property type="match status" value="1"/>
</dbReference>
<dbReference type="AlphaFoldDB" id="A0A516SCF1"/>
<keyword evidence="2" id="KW-0732">Signal</keyword>
<proteinExistence type="predicted"/>
<feature type="chain" id="PRO_5027818462" description="Permease" evidence="2">
    <location>
        <begin position="21"/>
        <end position="185"/>
    </location>
</feature>
<gene>
    <name evidence="3" type="ORF">FNU76_05360</name>
</gene>
<feature type="signal peptide" evidence="2">
    <location>
        <begin position="1"/>
        <end position="20"/>
    </location>
</feature>
<evidence type="ECO:0008006" key="5">
    <source>
        <dbReference type="Google" id="ProtNLM"/>
    </source>
</evidence>
<dbReference type="KEGG" id="cari:FNU76_05360"/>
<sequence>MKIKKSFYCLLCAALMAGCALPVREVRIPVREIDPLGPALRAAMQYQEQLRQLSPAELGREASRLAETPANPKTMLEMAFVHLQNRAPGDLARAAAQLENLGRDSSTEAQLYQPLARLLLGMLNEQRKLEDQIEHLAQQQRDQQREQQKEQQKKLDQLTEKLEALKAIERSLTSRPVAPTAGSKP</sequence>
<dbReference type="RefSeq" id="WP_143856750.1">
    <property type="nucleotide sequence ID" value="NZ_CP041730.1"/>
</dbReference>
<name>A0A516SCF1_9NEIS</name>
<feature type="region of interest" description="Disordered" evidence="1">
    <location>
        <begin position="136"/>
        <end position="157"/>
    </location>
</feature>
<evidence type="ECO:0000256" key="1">
    <source>
        <dbReference type="SAM" id="MobiDB-lite"/>
    </source>
</evidence>
<evidence type="ECO:0000256" key="2">
    <source>
        <dbReference type="SAM" id="SignalP"/>
    </source>
</evidence>
<dbReference type="EMBL" id="CP041730">
    <property type="protein sequence ID" value="QDQ25825.1"/>
    <property type="molecule type" value="Genomic_DNA"/>
</dbReference>
<protein>
    <recommendedName>
        <fullName evidence="5">Permease</fullName>
    </recommendedName>
</protein>
<dbReference type="Proteomes" id="UP000317550">
    <property type="component" value="Chromosome"/>
</dbReference>
<keyword evidence="4" id="KW-1185">Reference proteome</keyword>
<reference evidence="4" key="1">
    <citation type="submission" date="2019-07" db="EMBL/GenBank/DDBJ databases">
        <title>Chitinimonas sp. nov., isolated from Ny-Alesund, arctica soil.</title>
        <authorList>
            <person name="Xu Q."/>
            <person name="Peng F."/>
        </authorList>
    </citation>
    <scope>NUCLEOTIDE SEQUENCE [LARGE SCALE GENOMIC DNA]</scope>
    <source>
        <strain evidence="4">R3-44</strain>
    </source>
</reference>
<accession>A0A516SCF1</accession>